<dbReference type="Proteomes" id="UP000094893">
    <property type="component" value="Unassembled WGS sequence"/>
</dbReference>
<dbReference type="Pfam" id="PF10038">
    <property type="entry name" value="DUF2274"/>
    <property type="match status" value="1"/>
</dbReference>
<feature type="region of interest" description="Disordered" evidence="1">
    <location>
        <begin position="63"/>
        <end position="105"/>
    </location>
</feature>
<protein>
    <submittedName>
        <fullName evidence="2">Uncharacterized protein</fullName>
    </submittedName>
</protein>
<dbReference type="EMBL" id="LWSA01000190">
    <property type="protein sequence ID" value="OCX70706.1"/>
    <property type="molecule type" value="Genomic_DNA"/>
</dbReference>
<accession>A0A1C2J6E2</accession>
<evidence type="ECO:0000313" key="3">
    <source>
        <dbReference type="Proteomes" id="UP000094893"/>
    </source>
</evidence>
<evidence type="ECO:0000256" key="1">
    <source>
        <dbReference type="SAM" id="MobiDB-lite"/>
    </source>
</evidence>
<feature type="compositionally biased region" description="Basic and acidic residues" evidence="1">
    <location>
        <begin position="63"/>
        <end position="76"/>
    </location>
</feature>
<reference evidence="2 3" key="1">
    <citation type="journal article" date="2016" name="Int. J. Mol. Sci.">
        <title>Comparative genomics of the extreme acidophile Acidithiobacillus thiooxidans reveals intraspecific divergence and niche adaptation.</title>
        <authorList>
            <person name="Zhang X."/>
            <person name="Feng X."/>
            <person name="Tao J."/>
            <person name="Ma L."/>
            <person name="Xiao Y."/>
            <person name="Liang Y."/>
            <person name="Liu X."/>
            <person name="Yin H."/>
        </authorList>
    </citation>
    <scope>NUCLEOTIDE SEQUENCE [LARGE SCALE GENOMIC DNA]</scope>
    <source>
        <strain evidence="2 3">A02</strain>
    </source>
</reference>
<organism evidence="2 3">
    <name type="scientific">Acidithiobacillus thiooxidans</name>
    <name type="common">Thiobacillus thiooxidans</name>
    <dbReference type="NCBI Taxonomy" id="930"/>
    <lineage>
        <taxon>Bacteria</taxon>
        <taxon>Pseudomonadati</taxon>
        <taxon>Pseudomonadota</taxon>
        <taxon>Acidithiobacillia</taxon>
        <taxon>Acidithiobacillales</taxon>
        <taxon>Acidithiobacillaceae</taxon>
        <taxon>Acidithiobacillus</taxon>
    </lineage>
</organism>
<dbReference type="AlphaFoldDB" id="A0A1C2J6E2"/>
<gene>
    <name evidence="2" type="ORF">A6P07_13680</name>
</gene>
<evidence type="ECO:0000313" key="2">
    <source>
        <dbReference type="EMBL" id="OCX70706.1"/>
    </source>
</evidence>
<dbReference type="InterPro" id="IPR018733">
    <property type="entry name" value="DUF2274"/>
</dbReference>
<sequence>MLKRITSNDPVQRFYVALHESTLSLLQAYRDNYQSVYGDELPQNLAIETMLLEFMEADKDFQKYRKTQAKERKEPARTSAPQAEPQDSGRPEQGPSELDSGQGLY</sequence>
<comment type="caution">
    <text evidence="2">The sequence shown here is derived from an EMBL/GenBank/DDBJ whole genome shotgun (WGS) entry which is preliminary data.</text>
</comment>
<proteinExistence type="predicted"/>
<name>A0A1C2J6E2_ACITH</name>
<dbReference type="RefSeq" id="WP_024892348.1">
    <property type="nucleotide sequence ID" value="NZ_JMEB01000102.1"/>
</dbReference>